<protein>
    <submittedName>
        <fullName evidence="1">Uncharacterized protein</fullName>
    </submittedName>
</protein>
<reference evidence="1" key="1">
    <citation type="journal article" date="2020" name="Stud. Mycol.">
        <title>101 Dothideomycetes genomes: a test case for predicting lifestyles and emergence of pathogens.</title>
        <authorList>
            <person name="Haridas S."/>
            <person name="Albert R."/>
            <person name="Binder M."/>
            <person name="Bloem J."/>
            <person name="Labutti K."/>
            <person name="Salamov A."/>
            <person name="Andreopoulos B."/>
            <person name="Baker S."/>
            <person name="Barry K."/>
            <person name="Bills G."/>
            <person name="Bluhm B."/>
            <person name="Cannon C."/>
            <person name="Castanera R."/>
            <person name="Culley D."/>
            <person name="Daum C."/>
            <person name="Ezra D."/>
            <person name="Gonzalez J."/>
            <person name="Henrissat B."/>
            <person name="Kuo A."/>
            <person name="Liang C."/>
            <person name="Lipzen A."/>
            <person name="Lutzoni F."/>
            <person name="Magnuson J."/>
            <person name="Mondo S."/>
            <person name="Nolan M."/>
            <person name="Ohm R."/>
            <person name="Pangilinan J."/>
            <person name="Park H.-J."/>
            <person name="Ramirez L."/>
            <person name="Alfaro M."/>
            <person name="Sun H."/>
            <person name="Tritt A."/>
            <person name="Yoshinaga Y."/>
            <person name="Zwiers L.-H."/>
            <person name="Turgeon B."/>
            <person name="Goodwin S."/>
            <person name="Spatafora J."/>
            <person name="Crous P."/>
            <person name="Grigoriev I."/>
        </authorList>
    </citation>
    <scope>NUCLEOTIDE SEQUENCE</scope>
    <source>
        <strain evidence="1">CBS 109.77</strain>
    </source>
</reference>
<dbReference type="AlphaFoldDB" id="A0A6A6WUC9"/>
<sequence length="217" mass="24198">MPNVLVLSFEGFSFSSRQLYQQLLPKLLSRAVVHESLTIQDAMNYISSGWPTKILVSDPGITAEDEESQQLLSVIVEYTKQGCTTITMGFFAETVEFDRLNVMFKEYFHLPWRVAESTKNDIRLLTIDECMIRTDSLVSAFYAKALFLSRVPAAHTIYAGSSGAATSTYAAYARVGLGKLGFIGDLNFGEEPERLILAMCHLDRPEDSLTEPGEMES</sequence>
<dbReference type="Proteomes" id="UP000799757">
    <property type="component" value="Unassembled WGS sequence"/>
</dbReference>
<dbReference type="EMBL" id="MU002283">
    <property type="protein sequence ID" value="KAF2787756.1"/>
    <property type="molecule type" value="Genomic_DNA"/>
</dbReference>
<keyword evidence="2" id="KW-1185">Reference proteome</keyword>
<accession>A0A6A6WUC9</accession>
<evidence type="ECO:0000313" key="1">
    <source>
        <dbReference type="EMBL" id="KAF2787756.1"/>
    </source>
</evidence>
<name>A0A6A6WUC9_9PLEO</name>
<organism evidence="1 2">
    <name type="scientific">Melanomma pulvis-pyrius CBS 109.77</name>
    <dbReference type="NCBI Taxonomy" id="1314802"/>
    <lineage>
        <taxon>Eukaryota</taxon>
        <taxon>Fungi</taxon>
        <taxon>Dikarya</taxon>
        <taxon>Ascomycota</taxon>
        <taxon>Pezizomycotina</taxon>
        <taxon>Dothideomycetes</taxon>
        <taxon>Pleosporomycetidae</taxon>
        <taxon>Pleosporales</taxon>
        <taxon>Melanommataceae</taxon>
        <taxon>Melanomma</taxon>
    </lineage>
</organism>
<evidence type="ECO:0000313" key="2">
    <source>
        <dbReference type="Proteomes" id="UP000799757"/>
    </source>
</evidence>
<gene>
    <name evidence="1" type="ORF">K505DRAFT_329452</name>
</gene>
<dbReference type="OrthoDB" id="167809at2759"/>
<proteinExistence type="predicted"/>